<protein>
    <submittedName>
        <fullName evidence="1">Uncharacterized protein</fullName>
    </submittedName>
</protein>
<dbReference type="Proteomes" id="UP000215127">
    <property type="component" value="Chromosome 7"/>
</dbReference>
<evidence type="ECO:0000313" key="1">
    <source>
        <dbReference type="EMBL" id="SMQ52654.1"/>
    </source>
</evidence>
<reference evidence="1 2" key="1">
    <citation type="submission" date="2016-06" db="EMBL/GenBank/DDBJ databases">
        <authorList>
            <person name="Kjaerup R.B."/>
            <person name="Dalgaard T.S."/>
            <person name="Juul-Madsen H.R."/>
        </authorList>
    </citation>
    <scope>NUCLEOTIDE SEQUENCE [LARGE SCALE GENOMIC DNA]</scope>
</reference>
<dbReference type="AlphaFoldDB" id="A0A1X7RYY4"/>
<sequence>MMHITRCIKSGLSAFSRTPQIVQQRTFSALSSMPIRPTLLPTRSLLPASEVASSIVQPTSQTGLSILQIEDEDRENDFEEEESEGEEYIESLRRVLEMLRKWA</sequence>
<gene>
    <name evidence="1" type="ORF">ZT3D7_G7807</name>
</gene>
<name>A0A1X7RYY4_ZYMT9</name>
<dbReference type="EMBL" id="LT853698">
    <property type="protein sequence ID" value="SMQ52654.1"/>
    <property type="molecule type" value="Genomic_DNA"/>
</dbReference>
<organism evidence="1 2">
    <name type="scientific">Zymoseptoria tritici (strain ST99CH_3D7)</name>
    <dbReference type="NCBI Taxonomy" id="1276538"/>
    <lineage>
        <taxon>Eukaryota</taxon>
        <taxon>Fungi</taxon>
        <taxon>Dikarya</taxon>
        <taxon>Ascomycota</taxon>
        <taxon>Pezizomycotina</taxon>
        <taxon>Dothideomycetes</taxon>
        <taxon>Dothideomycetidae</taxon>
        <taxon>Mycosphaerellales</taxon>
        <taxon>Mycosphaerellaceae</taxon>
        <taxon>Zymoseptoria</taxon>
    </lineage>
</organism>
<evidence type="ECO:0000313" key="2">
    <source>
        <dbReference type="Proteomes" id="UP000215127"/>
    </source>
</evidence>
<dbReference type="STRING" id="1276538.A0A1X7RYY4"/>
<accession>A0A1X7RYY4</accession>
<keyword evidence="2" id="KW-1185">Reference proteome</keyword>
<proteinExistence type="predicted"/>